<reference evidence="14" key="1">
    <citation type="submission" date="2022-10" db="EMBL/GenBank/DDBJ databases">
        <title>Comparative genomics and taxonomic characterization of three novel marine species of genus Reichenbachiella exhibiting antioxidant and polysaccharide degradation activities.</title>
        <authorList>
            <person name="Muhammad N."/>
            <person name="Lee Y.-J."/>
            <person name="Ko J."/>
            <person name="Kim S.-G."/>
        </authorList>
    </citation>
    <scope>NUCLEOTIDE SEQUENCE</scope>
    <source>
        <strain evidence="14">Wsw4-B4</strain>
    </source>
</reference>
<gene>
    <name evidence="14" type="primary">nadB</name>
    <name evidence="14" type="ORF">N7E81_08145</name>
</gene>
<evidence type="ECO:0000259" key="12">
    <source>
        <dbReference type="Pfam" id="PF00890"/>
    </source>
</evidence>
<dbReference type="NCBIfam" id="TIGR00551">
    <property type="entry name" value="nadB"/>
    <property type="match status" value="1"/>
</dbReference>
<keyword evidence="8 11" id="KW-0560">Oxidoreductase</keyword>
<dbReference type="InterPro" id="IPR015939">
    <property type="entry name" value="Fum_Rdtase/Succ_DH_flav-like_C"/>
</dbReference>
<dbReference type="Pfam" id="PF00890">
    <property type="entry name" value="FAD_binding_2"/>
    <property type="match status" value="1"/>
</dbReference>
<comment type="pathway">
    <text evidence="2 11">Cofactor biosynthesis; NAD(+) biosynthesis; iminoaspartate from L-aspartate (oxidase route): step 1/1.</text>
</comment>
<dbReference type="EC" id="1.4.3.16" evidence="4 10"/>
<dbReference type="PANTHER" id="PTHR42716:SF2">
    <property type="entry name" value="L-ASPARTATE OXIDASE, CHLOROPLASTIC"/>
    <property type="match status" value="1"/>
</dbReference>
<dbReference type="PANTHER" id="PTHR42716">
    <property type="entry name" value="L-ASPARTATE OXIDASE"/>
    <property type="match status" value="1"/>
</dbReference>
<comment type="function">
    <text evidence="11">Catalyzes the oxidation of L-aspartate to iminoaspartate.</text>
</comment>
<dbReference type="RefSeq" id="WP_263052798.1">
    <property type="nucleotide sequence ID" value="NZ_CP106735.1"/>
</dbReference>
<dbReference type="InterPro" id="IPR003953">
    <property type="entry name" value="FAD-dep_OxRdtase_2_FAD-bd"/>
</dbReference>
<evidence type="ECO:0000256" key="1">
    <source>
        <dbReference type="ARBA" id="ARBA00001974"/>
    </source>
</evidence>
<comment type="catalytic activity">
    <reaction evidence="9">
        <text>L-aspartate + O2 = iminosuccinate + H2O2</text>
        <dbReference type="Rhea" id="RHEA:25876"/>
        <dbReference type="ChEBI" id="CHEBI:15379"/>
        <dbReference type="ChEBI" id="CHEBI:16240"/>
        <dbReference type="ChEBI" id="CHEBI:29991"/>
        <dbReference type="ChEBI" id="CHEBI:77875"/>
        <dbReference type="EC" id="1.4.3.16"/>
    </reaction>
    <physiologicalReaction direction="left-to-right" evidence="9">
        <dbReference type="Rhea" id="RHEA:25877"/>
    </physiologicalReaction>
</comment>
<evidence type="ECO:0000256" key="7">
    <source>
        <dbReference type="ARBA" id="ARBA00022827"/>
    </source>
</evidence>
<evidence type="ECO:0000256" key="2">
    <source>
        <dbReference type="ARBA" id="ARBA00004950"/>
    </source>
</evidence>
<evidence type="ECO:0000256" key="6">
    <source>
        <dbReference type="ARBA" id="ARBA00022642"/>
    </source>
</evidence>
<protein>
    <recommendedName>
        <fullName evidence="4 10">L-aspartate oxidase</fullName>
        <ecNumber evidence="4 10">1.4.3.16</ecNumber>
    </recommendedName>
</protein>
<dbReference type="Gene3D" id="3.90.700.10">
    <property type="entry name" value="Succinate dehydrogenase/fumarate reductase flavoprotein, catalytic domain"/>
    <property type="match status" value="1"/>
</dbReference>
<evidence type="ECO:0000256" key="5">
    <source>
        <dbReference type="ARBA" id="ARBA00022630"/>
    </source>
</evidence>
<comment type="subcellular location">
    <subcellularLocation>
        <location evidence="11">Cytoplasm</location>
    </subcellularLocation>
</comment>
<dbReference type="Proteomes" id="UP001062165">
    <property type="component" value="Chromosome"/>
</dbReference>
<dbReference type="PRINTS" id="PR00368">
    <property type="entry name" value="FADPNR"/>
</dbReference>
<dbReference type="Gene3D" id="3.50.50.60">
    <property type="entry name" value="FAD/NAD(P)-binding domain"/>
    <property type="match status" value="1"/>
</dbReference>
<evidence type="ECO:0000259" key="13">
    <source>
        <dbReference type="Pfam" id="PF02910"/>
    </source>
</evidence>
<dbReference type="InterPro" id="IPR037099">
    <property type="entry name" value="Fum_R/Succ_DH_flav-like_C_sf"/>
</dbReference>
<dbReference type="SUPFAM" id="SSF51905">
    <property type="entry name" value="FAD/NAD(P)-binding domain"/>
    <property type="match status" value="1"/>
</dbReference>
<dbReference type="Pfam" id="PF02910">
    <property type="entry name" value="Succ_DH_flav_C"/>
    <property type="match status" value="1"/>
</dbReference>
<keyword evidence="6 11" id="KW-0662">Pyridine nucleotide biosynthesis</keyword>
<sequence>MIKHDFLIIGSGLAGLTYALKVAKRFPDKSLAVVTKAAANESNTKYAQGGMAVVIDTVTDSYEQHIEDTLKAGDGLCDRDIVEMVVREAPDRLNELLSWGAEFDKNTLGGFDLGREGGHSQNRIVHHKDITGFELEETLLSQVSQCKNIKLLSHHFAVDLITNHHIKEWKGKHDNQCYGAYVLDEKTGKIETYLSKIVLLASGGIGQVYQNTTNPKVATGDGVAMAYRAKASIQHMEFVQFHPTALYDTRPGQTFLISEAVRGFGALLRNKAGALFMETYDERKELASRDIVSRAIDSELKKSGDEHVYLDCRHLEPTSFENHFPNILQKCKELGIDWKKDMIPVVPAAHYLCGGILTDEFGQTQIANLFACGECACTGLHGANRLASNSLLEALIFAHRCYEKSSELIHQKDKIVNVLDWSEAGTTNPKELILITHNRKEVQAIMSNYVGIVRSDQRLNRAMNRLKVLYEETEDLYKKTKISPQLSELRNLITIAYLIVKQSQARTENRGGFYKEG</sequence>
<comment type="cofactor">
    <cofactor evidence="1 11">
        <name>FAD</name>
        <dbReference type="ChEBI" id="CHEBI:57692"/>
    </cofactor>
</comment>
<organism evidence="14 15">
    <name type="scientific">Reichenbachiella carrageenanivorans</name>
    <dbReference type="NCBI Taxonomy" id="2979869"/>
    <lineage>
        <taxon>Bacteria</taxon>
        <taxon>Pseudomonadati</taxon>
        <taxon>Bacteroidota</taxon>
        <taxon>Cytophagia</taxon>
        <taxon>Cytophagales</taxon>
        <taxon>Reichenbachiellaceae</taxon>
        <taxon>Reichenbachiella</taxon>
    </lineage>
</organism>
<dbReference type="EMBL" id="CP106735">
    <property type="protein sequence ID" value="UXX81069.1"/>
    <property type="molecule type" value="Genomic_DNA"/>
</dbReference>
<evidence type="ECO:0000313" key="14">
    <source>
        <dbReference type="EMBL" id="UXX81069.1"/>
    </source>
</evidence>
<dbReference type="Gene3D" id="1.20.58.100">
    <property type="entry name" value="Fumarate reductase/succinate dehydrogenase flavoprotein-like, C-terminal domain"/>
    <property type="match status" value="1"/>
</dbReference>
<dbReference type="PIRSF" id="PIRSF000171">
    <property type="entry name" value="SDHA_APRA_LASPO"/>
    <property type="match status" value="1"/>
</dbReference>
<evidence type="ECO:0000256" key="11">
    <source>
        <dbReference type="RuleBase" id="RU362049"/>
    </source>
</evidence>
<dbReference type="InterPro" id="IPR036188">
    <property type="entry name" value="FAD/NAD-bd_sf"/>
</dbReference>
<evidence type="ECO:0000256" key="9">
    <source>
        <dbReference type="ARBA" id="ARBA00048305"/>
    </source>
</evidence>
<evidence type="ECO:0000256" key="10">
    <source>
        <dbReference type="NCBIfam" id="TIGR00551"/>
    </source>
</evidence>
<proteinExistence type="inferred from homology"/>
<evidence type="ECO:0000256" key="8">
    <source>
        <dbReference type="ARBA" id="ARBA00023002"/>
    </source>
</evidence>
<evidence type="ECO:0000313" key="15">
    <source>
        <dbReference type="Proteomes" id="UP001062165"/>
    </source>
</evidence>
<keyword evidence="7 11" id="KW-0274">FAD</keyword>
<keyword evidence="5 11" id="KW-0285">Flavoprotein</keyword>
<feature type="domain" description="Fumarate reductase/succinate dehydrogenase flavoprotein-like C-terminal" evidence="13">
    <location>
        <begin position="439"/>
        <end position="516"/>
    </location>
</feature>
<dbReference type="GO" id="GO:0008734">
    <property type="term" value="F:L-aspartate oxidase activity"/>
    <property type="evidence" value="ECO:0007669"/>
    <property type="project" value="UniProtKB-EC"/>
</dbReference>
<keyword evidence="15" id="KW-1185">Reference proteome</keyword>
<name>A0ABY6D598_9BACT</name>
<dbReference type="InterPro" id="IPR027477">
    <property type="entry name" value="Succ_DH/fumarate_Rdtase_cat_sf"/>
</dbReference>
<dbReference type="InterPro" id="IPR005288">
    <property type="entry name" value="NadB"/>
</dbReference>
<feature type="domain" description="FAD-dependent oxidoreductase 2 FAD-binding" evidence="12">
    <location>
        <begin position="5"/>
        <end position="391"/>
    </location>
</feature>
<accession>A0ABY6D598</accession>
<evidence type="ECO:0000256" key="3">
    <source>
        <dbReference type="ARBA" id="ARBA00008562"/>
    </source>
</evidence>
<evidence type="ECO:0000256" key="4">
    <source>
        <dbReference type="ARBA" id="ARBA00012173"/>
    </source>
</evidence>
<comment type="similarity">
    <text evidence="3 11">Belongs to the FAD-dependent oxidoreductase 2 family. NadB subfamily.</text>
</comment>
<dbReference type="SUPFAM" id="SSF46977">
    <property type="entry name" value="Succinate dehydrogenase/fumarate reductase flavoprotein C-terminal domain"/>
    <property type="match status" value="1"/>
</dbReference>
<dbReference type="SUPFAM" id="SSF56425">
    <property type="entry name" value="Succinate dehydrogenase/fumarate reductase flavoprotein, catalytic domain"/>
    <property type="match status" value="1"/>
</dbReference>